<reference evidence="1 2" key="1">
    <citation type="submission" date="2017-01" db="EMBL/GenBank/DDBJ databases">
        <title>A new Hymenobacter.</title>
        <authorList>
            <person name="Liang Y."/>
            <person name="Feng F."/>
        </authorList>
    </citation>
    <scope>NUCLEOTIDE SEQUENCE [LARGE SCALE GENOMIC DNA]</scope>
    <source>
        <strain evidence="1">MIMBbqt21</strain>
    </source>
</reference>
<protein>
    <recommendedName>
        <fullName evidence="3">STAS/SEC14 domain-containing protein</fullName>
    </recommendedName>
</protein>
<evidence type="ECO:0000313" key="1">
    <source>
        <dbReference type="EMBL" id="OUJ69173.1"/>
    </source>
</evidence>
<keyword evidence="2" id="KW-1185">Reference proteome</keyword>
<comment type="caution">
    <text evidence="1">The sequence shown here is derived from an EMBL/GenBank/DDBJ whole genome shotgun (WGS) entry which is preliminary data.</text>
</comment>
<dbReference type="AlphaFoldDB" id="A0A243W627"/>
<name>A0A243W627_9BACT</name>
<evidence type="ECO:0000313" key="2">
    <source>
        <dbReference type="Proteomes" id="UP000194873"/>
    </source>
</evidence>
<accession>A0A243W627</accession>
<dbReference type="Proteomes" id="UP000194873">
    <property type="component" value="Unassembled WGS sequence"/>
</dbReference>
<gene>
    <name evidence="1" type="ORF">BXP70_26870</name>
</gene>
<organism evidence="1 2">
    <name type="scientific">Hymenobacter crusticola</name>
    <dbReference type="NCBI Taxonomy" id="1770526"/>
    <lineage>
        <taxon>Bacteria</taxon>
        <taxon>Pseudomonadati</taxon>
        <taxon>Bacteroidota</taxon>
        <taxon>Cytophagia</taxon>
        <taxon>Cytophagales</taxon>
        <taxon>Hymenobacteraceae</taxon>
        <taxon>Hymenobacter</taxon>
    </lineage>
</organism>
<proteinExistence type="predicted"/>
<sequence length="136" mass="15563">MSLVPTSFYYGNAVGLVQEHSDYVRLRYHAGQRQAVEFQALLGHVTRALARHGAGKLLIDQRAMAPYSPPEQAYVLQQWLPRTIVEGHYRWGAVVMAQDVFARLAMDTIRTQAQTLPLTYRFFTEEPEALAWLHMC</sequence>
<evidence type="ECO:0008006" key="3">
    <source>
        <dbReference type="Google" id="ProtNLM"/>
    </source>
</evidence>
<dbReference type="EMBL" id="MTSE01000037">
    <property type="protein sequence ID" value="OUJ69173.1"/>
    <property type="molecule type" value="Genomic_DNA"/>
</dbReference>